<dbReference type="AlphaFoldDB" id="A0AAE9L7C2"/>
<feature type="coiled-coil region" evidence="1">
    <location>
        <begin position="33"/>
        <end position="86"/>
    </location>
</feature>
<proteinExistence type="predicted"/>
<name>A0AAE9L7C2_PAEPO</name>
<dbReference type="Proteomes" id="UP001055784">
    <property type="component" value="Chromosome"/>
</dbReference>
<gene>
    <name evidence="2" type="ORF">MF626_000665</name>
</gene>
<accession>A0AAE9L7C2</accession>
<dbReference type="EMBL" id="CP097770">
    <property type="protein sequence ID" value="URJ51258.1"/>
    <property type="molecule type" value="Genomic_DNA"/>
</dbReference>
<evidence type="ECO:0000313" key="3">
    <source>
        <dbReference type="Proteomes" id="UP001055784"/>
    </source>
</evidence>
<dbReference type="RefSeq" id="WP_250260984.1">
    <property type="nucleotide sequence ID" value="NZ_CP097770.1"/>
</dbReference>
<sequence>MVKLPQKVQDAIKAYHDVKAQIDRVVEAHCSHAAELSAELEKTNAELREAGDATLDDPTPKNVQREAELQRKVAELTSDLAAAKARASKASVRSSDERSALAEVAMRTGRAEALDYFQRHYNDKLRAIEDAKHVYLRAVLDLHTLKKDASDIYRNAVEATEPGREKWETRPCFPETALHWRGGGRQVWGISDMEITRAYKYGKILRTSVAPGREIE</sequence>
<reference evidence="2" key="1">
    <citation type="submission" date="2022-11" db="EMBL/GenBank/DDBJ databases">
        <authorList>
            <person name="Vasilchenko N.G."/>
            <person name="Prazdnova E.V."/>
            <person name="Gorovtsov A.V."/>
            <person name="Chistyakov V.A."/>
            <person name="Pak M.L."/>
        </authorList>
    </citation>
    <scope>NUCLEOTIDE SEQUENCE</scope>
    <source>
        <strain evidence="2">R 4.5</strain>
    </source>
</reference>
<evidence type="ECO:0000313" key="2">
    <source>
        <dbReference type="EMBL" id="URJ51258.1"/>
    </source>
</evidence>
<organism evidence="2 3">
    <name type="scientific">Paenibacillus polymyxa</name>
    <name type="common">Bacillus polymyxa</name>
    <dbReference type="NCBI Taxonomy" id="1406"/>
    <lineage>
        <taxon>Bacteria</taxon>
        <taxon>Bacillati</taxon>
        <taxon>Bacillota</taxon>
        <taxon>Bacilli</taxon>
        <taxon>Bacillales</taxon>
        <taxon>Paenibacillaceae</taxon>
        <taxon>Paenibacillus</taxon>
    </lineage>
</organism>
<evidence type="ECO:0000256" key="1">
    <source>
        <dbReference type="SAM" id="Coils"/>
    </source>
</evidence>
<keyword evidence="1" id="KW-0175">Coiled coil</keyword>
<protein>
    <submittedName>
        <fullName evidence="2">Uncharacterized protein</fullName>
    </submittedName>
</protein>